<evidence type="ECO:0000256" key="2">
    <source>
        <dbReference type="ARBA" id="ARBA00022801"/>
    </source>
</evidence>
<dbReference type="Pfam" id="PF02541">
    <property type="entry name" value="Ppx-GppA"/>
    <property type="match status" value="1"/>
</dbReference>
<dbReference type="InterPro" id="IPR050273">
    <property type="entry name" value="GppA/Ppx_hydrolase"/>
</dbReference>
<dbReference type="GO" id="GO:0016462">
    <property type="term" value="F:pyrophosphatase activity"/>
    <property type="evidence" value="ECO:0007669"/>
    <property type="project" value="TreeGrafter"/>
</dbReference>
<dbReference type="CDD" id="cd24056">
    <property type="entry name" value="ASKHA_NBD_MtPPX1-like"/>
    <property type="match status" value="1"/>
</dbReference>
<organism evidence="4 5">
    <name type="scientific">Kocuria soli</name>
    <dbReference type="NCBI Taxonomy" id="2485125"/>
    <lineage>
        <taxon>Bacteria</taxon>
        <taxon>Bacillati</taxon>
        <taxon>Actinomycetota</taxon>
        <taxon>Actinomycetes</taxon>
        <taxon>Micrococcales</taxon>
        <taxon>Micrococcaceae</taxon>
        <taxon>Kocuria</taxon>
    </lineage>
</organism>
<evidence type="ECO:0000313" key="4">
    <source>
        <dbReference type="EMBL" id="ROZ65584.1"/>
    </source>
</evidence>
<proteinExistence type="inferred from homology"/>
<dbReference type="OrthoDB" id="9793035at2"/>
<reference evidence="4 5" key="1">
    <citation type="submission" date="2018-10" db="EMBL/GenBank/DDBJ databases">
        <title>Kocuria sp. M5W7-7, whole genome shotgun sequence.</title>
        <authorList>
            <person name="Tuo L."/>
        </authorList>
    </citation>
    <scope>NUCLEOTIDE SEQUENCE [LARGE SCALE GENOMIC DNA]</scope>
    <source>
        <strain evidence="4 5">M5W7-7</strain>
    </source>
</reference>
<dbReference type="EMBL" id="RKMF01000001">
    <property type="protein sequence ID" value="ROZ65584.1"/>
    <property type="molecule type" value="Genomic_DNA"/>
</dbReference>
<evidence type="ECO:0000259" key="3">
    <source>
        <dbReference type="Pfam" id="PF02541"/>
    </source>
</evidence>
<dbReference type="RefSeq" id="WP_123823473.1">
    <property type="nucleotide sequence ID" value="NZ_RKMF01000001.1"/>
</dbReference>
<keyword evidence="2" id="KW-0378">Hydrolase</keyword>
<dbReference type="FunFam" id="3.30.420.150:FF:000006">
    <property type="entry name" value="Ppx/GppA family phosphatase"/>
    <property type="match status" value="1"/>
</dbReference>
<dbReference type="PANTHER" id="PTHR30005:SF0">
    <property type="entry name" value="RETROGRADE REGULATION PROTEIN 2"/>
    <property type="match status" value="1"/>
</dbReference>
<dbReference type="InterPro" id="IPR043129">
    <property type="entry name" value="ATPase_NBD"/>
</dbReference>
<evidence type="ECO:0000256" key="1">
    <source>
        <dbReference type="ARBA" id="ARBA00007125"/>
    </source>
</evidence>
<protein>
    <submittedName>
        <fullName evidence="4">Ppx/GppA family phosphatase</fullName>
    </submittedName>
</protein>
<name>A0A3N4A0E2_9MICC</name>
<accession>A0A3N4A0E2</accession>
<sequence length="326" mass="35136">MRLGVLDVGSNTVHLLLLDAYPGAQPVPYASHKTDLRLVQYVDAAGNISERGRDVLTDFVTEARDFAADNDADDLLAFATSAIREAGNGDAVLEHVKSRSGVNLIEISGDQEAAVTFSAVRRWFGWSAGRILDLDIGGGSFEMAIGDNGLPTAAVSVPLGAARLTRRFIHGQAALPSETKRLRQHVNRLLTPAVETVKAVGEPNLTVGTSKSFRSLARICGAAPKDQGPYVPRPMHLEDLRLWTRRMEAMTADERAELPGVSESRAAQMLAAGVVAETAMTMLGVDTVQICPWALREGVILRRLDRLNVDPEAARNRPADIVGRNA</sequence>
<dbReference type="InterPro" id="IPR003695">
    <property type="entry name" value="Ppx_GppA_N"/>
</dbReference>
<feature type="domain" description="Ppx/GppA phosphatase N-terminal" evidence="3">
    <location>
        <begin position="30"/>
        <end position="306"/>
    </location>
</feature>
<dbReference type="SUPFAM" id="SSF53067">
    <property type="entry name" value="Actin-like ATPase domain"/>
    <property type="match status" value="2"/>
</dbReference>
<keyword evidence="5" id="KW-1185">Reference proteome</keyword>
<dbReference type="Gene3D" id="3.30.420.40">
    <property type="match status" value="1"/>
</dbReference>
<dbReference type="AlphaFoldDB" id="A0A3N4A0E2"/>
<dbReference type="Gene3D" id="3.30.420.150">
    <property type="entry name" value="Exopolyphosphatase. Domain 2"/>
    <property type="match status" value="1"/>
</dbReference>
<evidence type="ECO:0000313" key="5">
    <source>
        <dbReference type="Proteomes" id="UP000270616"/>
    </source>
</evidence>
<gene>
    <name evidence="4" type="ORF">EDL96_00300</name>
</gene>
<dbReference type="Proteomes" id="UP000270616">
    <property type="component" value="Unassembled WGS sequence"/>
</dbReference>
<comment type="similarity">
    <text evidence="1">Belongs to the GppA/Ppx family.</text>
</comment>
<dbReference type="PANTHER" id="PTHR30005">
    <property type="entry name" value="EXOPOLYPHOSPHATASE"/>
    <property type="match status" value="1"/>
</dbReference>
<comment type="caution">
    <text evidence="4">The sequence shown here is derived from an EMBL/GenBank/DDBJ whole genome shotgun (WGS) entry which is preliminary data.</text>
</comment>